<gene>
    <name evidence="3" type="ORF">VB248_21205</name>
</gene>
<dbReference type="InterPro" id="IPR029000">
    <property type="entry name" value="Cyclophilin-like_dom_sf"/>
</dbReference>
<dbReference type="PROSITE" id="PS51257">
    <property type="entry name" value="PROKAR_LIPOPROTEIN"/>
    <property type="match status" value="1"/>
</dbReference>
<comment type="caution">
    <text evidence="3">The sequence shown here is derived from an EMBL/GenBank/DDBJ whole genome shotgun (WGS) entry which is preliminary data.</text>
</comment>
<feature type="signal peptide" evidence="1">
    <location>
        <begin position="1"/>
        <end position="22"/>
    </location>
</feature>
<sequence length="161" mass="17251">MRQFLFASPLVLSILASIVACDKSSTLINDIEPMPQDSSTTVVPSSNTLAISVGNQVFTATLLDNPTAKAFKALLPLSIDMIELNANEKYASLPSNLPINPSVPASIQVGDLMMYGSNTLVLFYQSFSSTYSYTKLGTINNITGLTTALGKGNVKVHFEIK</sequence>
<evidence type="ECO:0000313" key="3">
    <source>
        <dbReference type="EMBL" id="MEA5141687.1"/>
    </source>
</evidence>
<name>A0ABU5QGL2_9BACT</name>
<keyword evidence="1" id="KW-0732">Signal</keyword>
<dbReference type="InterPro" id="IPR041183">
    <property type="entry name" value="Cyclophilin-like"/>
</dbReference>
<dbReference type="EMBL" id="JAYFUM010000030">
    <property type="protein sequence ID" value="MEA5141687.1"/>
    <property type="molecule type" value="Genomic_DNA"/>
</dbReference>
<dbReference type="Proteomes" id="UP001302949">
    <property type="component" value="Unassembled WGS sequence"/>
</dbReference>
<protein>
    <submittedName>
        <fullName evidence="3">Cyclophilin-like fold protein</fullName>
    </submittedName>
</protein>
<dbReference type="Gene3D" id="2.40.100.20">
    <property type="match status" value="1"/>
</dbReference>
<proteinExistence type="predicted"/>
<feature type="chain" id="PRO_5046866219" evidence="1">
    <location>
        <begin position="23"/>
        <end position="161"/>
    </location>
</feature>
<keyword evidence="4" id="KW-1185">Reference proteome</keyword>
<reference evidence="3 4" key="1">
    <citation type="submission" date="2023-12" db="EMBL/GenBank/DDBJ databases">
        <title>Novel species of the genus Arcicella isolated from rivers.</title>
        <authorList>
            <person name="Lu H."/>
        </authorList>
    </citation>
    <scope>NUCLEOTIDE SEQUENCE [LARGE SCALE GENOMIC DNA]</scope>
    <source>
        <strain evidence="3 4">KCTC 23307</strain>
    </source>
</reference>
<evidence type="ECO:0000313" key="4">
    <source>
        <dbReference type="Proteomes" id="UP001302949"/>
    </source>
</evidence>
<organism evidence="3 4">
    <name type="scientific">Arcicella rigui</name>
    <dbReference type="NCBI Taxonomy" id="797020"/>
    <lineage>
        <taxon>Bacteria</taxon>
        <taxon>Pseudomonadati</taxon>
        <taxon>Bacteroidota</taxon>
        <taxon>Cytophagia</taxon>
        <taxon>Cytophagales</taxon>
        <taxon>Flectobacillaceae</taxon>
        <taxon>Arcicella</taxon>
    </lineage>
</organism>
<accession>A0ABU5QGL2</accession>
<dbReference type="Pfam" id="PF18050">
    <property type="entry name" value="Cyclophil_like2"/>
    <property type="match status" value="1"/>
</dbReference>
<evidence type="ECO:0000259" key="2">
    <source>
        <dbReference type="Pfam" id="PF18050"/>
    </source>
</evidence>
<dbReference type="SUPFAM" id="SSF50891">
    <property type="entry name" value="Cyclophilin-like"/>
    <property type="match status" value="1"/>
</dbReference>
<feature type="domain" description="Cyclophilin-like" evidence="2">
    <location>
        <begin position="51"/>
        <end position="159"/>
    </location>
</feature>
<evidence type="ECO:0000256" key="1">
    <source>
        <dbReference type="SAM" id="SignalP"/>
    </source>
</evidence>
<dbReference type="RefSeq" id="WP_323298841.1">
    <property type="nucleotide sequence ID" value="NZ_JAYFUM010000030.1"/>
</dbReference>